<dbReference type="PANTHER" id="PTHR13200:SF1">
    <property type="entry name" value="NUCLEIC ACID BINDING PROTEIN"/>
    <property type="match status" value="1"/>
</dbReference>
<evidence type="ECO:0000256" key="3">
    <source>
        <dbReference type="ARBA" id="ARBA00022603"/>
    </source>
</evidence>
<dbReference type="GO" id="GO:0003676">
    <property type="term" value="F:nucleic acid binding"/>
    <property type="evidence" value="ECO:0007669"/>
    <property type="project" value="InterPro"/>
</dbReference>
<comment type="caution">
    <text evidence="5">The sequence shown here is derived from an EMBL/GenBank/DDBJ whole genome shotgun (WGS) entry which is preliminary data.</text>
</comment>
<dbReference type="PANTHER" id="PTHR13200">
    <property type="entry name" value="EEF1A LYSINE METHYLTRANSFERASE 1"/>
    <property type="match status" value="1"/>
</dbReference>
<keyword evidence="6" id="KW-1185">Reference proteome</keyword>
<evidence type="ECO:0000256" key="2">
    <source>
        <dbReference type="ARBA" id="ARBA00022490"/>
    </source>
</evidence>
<dbReference type="OrthoDB" id="206354at2759"/>
<dbReference type="AlphaFoldDB" id="A0A8J5XWC0"/>
<protein>
    <recommendedName>
        <fullName evidence="7">N6-adenine methyltransferase</fullName>
    </recommendedName>
</protein>
<dbReference type="Proteomes" id="UP000751190">
    <property type="component" value="Unassembled WGS sequence"/>
</dbReference>
<organism evidence="5 6">
    <name type="scientific">Diacronema lutheri</name>
    <name type="common">Unicellular marine alga</name>
    <name type="synonym">Monochrysis lutheri</name>
    <dbReference type="NCBI Taxonomy" id="2081491"/>
    <lineage>
        <taxon>Eukaryota</taxon>
        <taxon>Haptista</taxon>
        <taxon>Haptophyta</taxon>
        <taxon>Pavlovophyceae</taxon>
        <taxon>Pavlovales</taxon>
        <taxon>Pavlovaceae</taxon>
        <taxon>Diacronema</taxon>
    </lineage>
</organism>
<dbReference type="InterPro" id="IPR019369">
    <property type="entry name" value="Efm5/EEF1AKMT1"/>
</dbReference>
<gene>
    <name evidence="5" type="ORF">KFE25_006297</name>
</gene>
<comment type="subcellular location">
    <subcellularLocation>
        <location evidence="1">Cytoplasm</location>
    </subcellularLocation>
</comment>
<evidence type="ECO:0008006" key="7">
    <source>
        <dbReference type="Google" id="ProtNLM"/>
    </source>
</evidence>
<dbReference type="Pfam" id="PF10237">
    <property type="entry name" value="N6-adenineMlase"/>
    <property type="match status" value="1"/>
</dbReference>
<name>A0A8J5XWC0_DIALT</name>
<keyword evidence="3" id="KW-0489">Methyltransferase</keyword>
<dbReference type="SUPFAM" id="SSF53335">
    <property type="entry name" value="S-adenosyl-L-methionine-dependent methyltransferases"/>
    <property type="match status" value="1"/>
</dbReference>
<evidence type="ECO:0000313" key="5">
    <source>
        <dbReference type="EMBL" id="KAG8469842.1"/>
    </source>
</evidence>
<dbReference type="GO" id="GO:0016279">
    <property type="term" value="F:protein-lysine N-methyltransferase activity"/>
    <property type="evidence" value="ECO:0007669"/>
    <property type="project" value="InterPro"/>
</dbReference>
<evidence type="ECO:0000256" key="1">
    <source>
        <dbReference type="ARBA" id="ARBA00004496"/>
    </source>
</evidence>
<keyword evidence="4" id="KW-0808">Transferase</keyword>
<dbReference type="InterPro" id="IPR041370">
    <property type="entry name" value="Mlase_EEF1AKMT1/ZCCHC4"/>
</dbReference>
<dbReference type="GO" id="GO:0005737">
    <property type="term" value="C:cytoplasm"/>
    <property type="evidence" value="ECO:0007669"/>
    <property type="project" value="UniProtKB-SubCell"/>
</dbReference>
<reference evidence="5" key="1">
    <citation type="submission" date="2021-05" db="EMBL/GenBank/DDBJ databases">
        <title>The genome of the haptophyte Pavlova lutheri (Diacronema luteri, Pavlovales) - a model for lipid biosynthesis in eukaryotic algae.</title>
        <authorList>
            <person name="Hulatt C.J."/>
            <person name="Posewitz M.C."/>
        </authorList>
    </citation>
    <scope>NUCLEOTIDE SEQUENCE</scope>
    <source>
        <strain evidence="5">NIVA-4/92</strain>
    </source>
</reference>
<evidence type="ECO:0000313" key="6">
    <source>
        <dbReference type="Proteomes" id="UP000751190"/>
    </source>
</evidence>
<dbReference type="PROSITE" id="PS00092">
    <property type="entry name" value="N6_MTASE"/>
    <property type="match status" value="1"/>
</dbReference>
<dbReference type="EMBL" id="JAGTXO010000002">
    <property type="protein sequence ID" value="KAG8469842.1"/>
    <property type="molecule type" value="Genomic_DNA"/>
</dbReference>
<sequence>MDADRAEVGARAWIASHREIAEMNQYWYSPATISMMVRVIRRHCLGSPLGAEGAPVPARLECAFVSTPSIFFALDEAERASSRVLDYDRKLGTEQHGVLFYDYNEPDKLPSALKGAFRAVVIDPPFITRDVWEKYAETARWLLAPGGMVIATTVVENAPMMADLLAVHPNRFLPSIPNLPYQYALYTSFDAPDLDATNVEVPVDPAEMLRSAQAGAEAHRARAREAPVGGRGSAYDFEAMIEAAMKNGAAATAP</sequence>
<dbReference type="GO" id="GO:0032259">
    <property type="term" value="P:methylation"/>
    <property type="evidence" value="ECO:0007669"/>
    <property type="project" value="UniProtKB-KW"/>
</dbReference>
<accession>A0A8J5XWC0</accession>
<keyword evidence="2" id="KW-0963">Cytoplasm</keyword>
<dbReference type="OMA" id="TIYIFEY"/>
<dbReference type="InterPro" id="IPR002052">
    <property type="entry name" value="DNA_methylase_N6_adenine_CS"/>
</dbReference>
<proteinExistence type="predicted"/>
<evidence type="ECO:0000256" key="4">
    <source>
        <dbReference type="ARBA" id="ARBA00022679"/>
    </source>
</evidence>
<dbReference type="InterPro" id="IPR029063">
    <property type="entry name" value="SAM-dependent_MTases_sf"/>
</dbReference>